<keyword evidence="2" id="KW-1015">Disulfide bond</keyword>
<accession>A0A1S2YQ04</accession>
<dbReference type="STRING" id="3827.A0A1S2YQ04"/>
<dbReference type="Gene3D" id="1.20.140.40">
    <property type="entry name" value="Invertase/pectin methylesterase inhibitor family protein"/>
    <property type="match status" value="1"/>
</dbReference>
<dbReference type="OrthoDB" id="764172at2759"/>
<keyword evidence="1 4" id="KW-0732">Signal</keyword>
<comment type="similarity">
    <text evidence="3">Belongs to the PMEI family.</text>
</comment>
<dbReference type="GeneID" id="101495593"/>
<evidence type="ECO:0000256" key="3">
    <source>
        <dbReference type="ARBA" id="ARBA00038471"/>
    </source>
</evidence>
<reference evidence="7" key="2">
    <citation type="submission" date="2025-08" db="UniProtKB">
        <authorList>
            <consortium name="RefSeq"/>
        </authorList>
    </citation>
    <scope>IDENTIFICATION</scope>
    <source>
        <tissue evidence="7">Etiolated seedlings</tissue>
    </source>
</reference>
<dbReference type="FunFam" id="1.20.140.40:FF:000009">
    <property type="entry name" value="Invertase/pectin methylesterase inhibitor family protein"/>
    <property type="match status" value="1"/>
</dbReference>
<feature type="chain" id="PRO_5010320646" evidence="4">
    <location>
        <begin position="22"/>
        <end position="176"/>
    </location>
</feature>
<dbReference type="InterPro" id="IPR034087">
    <property type="entry name" value="C/VIF1"/>
</dbReference>
<dbReference type="InterPro" id="IPR035513">
    <property type="entry name" value="Invertase/methylesterase_inhib"/>
</dbReference>
<dbReference type="SUPFAM" id="SSF101148">
    <property type="entry name" value="Plant invertase/pectin methylesterase inhibitor"/>
    <property type="match status" value="1"/>
</dbReference>
<reference evidence="6" key="1">
    <citation type="journal article" date="2013" name="Nat. Biotechnol.">
        <title>Draft genome sequence of chickpea (Cicer arietinum) provides a resource for trait improvement.</title>
        <authorList>
            <person name="Varshney R.K."/>
            <person name="Song C."/>
            <person name="Saxena R.K."/>
            <person name="Azam S."/>
            <person name="Yu S."/>
            <person name="Sharpe A.G."/>
            <person name="Cannon S."/>
            <person name="Baek J."/>
            <person name="Rosen B.D."/>
            <person name="Tar'an B."/>
            <person name="Millan T."/>
            <person name="Zhang X."/>
            <person name="Ramsay L.D."/>
            <person name="Iwata A."/>
            <person name="Wang Y."/>
            <person name="Nelson W."/>
            <person name="Farmer A.D."/>
            <person name="Gaur P.M."/>
            <person name="Soderlund C."/>
            <person name="Penmetsa R.V."/>
            <person name="Xu C."/>
            <person name="Bharti A.K."/>
            <person name="He W."/>
            <person name="Winter P."/>
            <person name="Zhao S."/>
            <person name="Hane J.K."/>
            <person name="Carrasquilla-Garcia N."/>
            <person name="Condie J.A."/>
            <person name="Upadhyaya H.D."/>
            <person name="Luo M.C."/>
            <person name="Thudi M."/>
            <person name="Gowda C.L."/>
            <person name="Singh N.P."/>
            <person name="Lichtenzveig J."/>
            <person name="Gali K.K."/>
            <person name="Rubio J."/>
            <person name="Nadarajan N."/>
            <person name="Dolezel J."/>
            <person name="Bansal K.C."/>
            <person name="Xu X."/>
            <person name="Edwards D."/>
            <person name="Zhang G."/>
            <person name="Kahl G."/>
            <person name="Gil J."/>
            <person name="Singh K.B."/>
            <person name="Datta S.K."/>
            <person name="Jackson S.A."/>
            <person name="Wang J."/>
            <person name="Cook D.R."/>
        </authorList>
    </citation>
    <scope>NUCLEOTIDE SEQUENCE [LARGE SCALE GENOMIC DNA]</scope>
    <source>
        <strain evidence="6">cv. CDC Frontier</strain>
    </source>
</reference>
<feature type="signal peptide" evidence="4">
    <location>
        <begin position="1"/>
        <end position="21"/>
    </location>
</feature>
<dbReference type="PANTHER" id="PTHR36710:SF18">
    <property type="entry name" value="PECTINESTERASE INHIBITOR 5-RELATED"/>
    <property type="match status" value="1"/>
</dbReference>
<feature type="domain" description="Pectinesterase inhibitor" evidence="5">
    <location>
        <begin position="25"/>
        <end position="169"/>
    </location>
</feature>
<dbReference type="NCBIfam" id="TIGR01614">
    <property type="entry name" value="PME_inhib"/>
    <property type="match status" value="1"/>
</dbReference>
<evidence type="ECO:0000256" key="2">
    <source>
        <dbReference type="ARBA" id="ARBA00023157"/>
    </source>
</evidence>
<dbReference type="CDD" id="cd15796">
    <property type="entry name" value="CIF_like"/>
    <property type="match status" value="1"/>
</dbReference>
<protein>
    <submittedName>
        <fullName evidence="7">Cell wall / vacuolar inhibitor of fructosidase 1-like</fullName>
    </submittedName>
</protein>
<evidence type="ECO:0000256" key="1">
    <source>
        <dbReference type="ARBA" id="ARBA00022729"/>
    </source>
</evidence>
<dbReference type="GO" id="GO:0004857">
    <property type="term" value="F:enzyme inhibitor activity"/>
    <property type="evidence" value="ECO:0007669"/>
    <property type="project" value="InterPro"/>
</dbReference>
<dbReference type="SMART" id="SM00856">
    <property type="entry name" value="PMEI"/>
    <property type="match status" value="1"/>
</dbReference>
<dbReference type="PANTHER" id="PTHR36710">
    <property type="entry name" value="PECTINESTERASE INHIBITOR-LIKE"/>
    <property type="match status" value="1"/>
</dbReference>
<dbReference type="Proteomes" id="UP000087171">
    <property type="component" value="Chromosome Ca7"/>
</dbReference>
<dbReference type="KEGG" id="cam:101495593"/>
<dbReference type="eggNOG" id="ENOG502S30H">
    <property type="taxonomic scope" value="Eukaryota"/>
</dbReference>
<name>A0A1S2YQ04_CICAR</name>
<sequence>MKKISICVSFLFLNILHVSCSLVPQNNDLVDQVCKKTPYYDLCISTLQSNPQAKNTDTKGIAFIMVNDIVSNVSGTVNFIEGLMKNTKDKVLEQNLQYCDERYIPLVKTILPHAADAVNKNRFQFANYTMIFALSEIDDCNKKFTNSTSLPLSDRNSIIQKMLDVASAILTLLLNG</sequence>
<evidence type="ECO:0000313" key="6">
    <source>
        <dbReference type="Proteomes" id="UP000087171"/>
    </source>
</evidence>
<dbReference type="AlphaFoldDB" id="A0A1S2YQ04"/>
<evidence type="ECO:0000313" key="7">
    <source>
        <dbReference type="RefSeq" id="XP_004508124.1"/>
    </source>
</evidence>
<evidence type="ECO:0000256" key="4">
    <source>
        <dbReference type="SAM" id="SignalP"/>
    </source>
</evidence>
<dbReference type="RefSeq" id="XP_004508124.1">
    <property type="nucleotide sequence ID" value="XM_004508067.1"/>
</dbReference>
<dbReference type="InterPro" id="IPR052421">
    <property type="entry name" value="PCW_Enzyme_Inhibitor"/>
</dbReference>
<keyword evidence="6" id="KW-1185">Reference proteome</keyword>
<dbReference type="InterPro" id="IPR006501">
    <property type="entry name" value="Pectinesterase_inhib_dom"/>
</dbReference>
<proteinExistence type="inferred from homology"/>
<gene>
    <name evidence="7" type="primary">LOC101495593</name>
</gene>
<dbReference type="Pfam" id="PF04043">
    <property type="entry name" value="PMEI"/>
    <property type="match status" value="1"/>
</dbReference>
<dbReference type="PaxDb" id="3827-XP_004508124.1"/>
<evidence type="ECO:0000259" key="5">
    <source>
        <dbReference type="SMART" id="SM00856"/>
    </source>
</evidence>
<organism evidence="6 7">
    <name type="scientific">Cicer arietinum</name>
    <name type="common">Chickpea</name>
    <name type="synonym">Garbanzo</name>
    <dbReference type="NCBI Taxonomy" id="3827"/>
    <lineage>
        <taxon>Eukaryota</taxon>
        <taxon>Viridiplantae</taxon>
        <taxon>Streptophyta</taxon>
        <taxon>Embryophyta</taxon>
        <taxon>Tracheophyta</taxon>
        <taxon>Spermatophyta</taxon>
        <taxon>Magnoliopsida</taxon>
        <taxon>eudicotyledons</taxon>
        <taxon>Gunneridae</taxon>
        <taxon>Pentapetalae</taxon>
        <taxon>rosids</taxon>
        <taxon>fabids</taxon>
        <taxon>Fabales</taxon>
        <taxon>Fabaceae</taxon>
        <taxon>Papilionoideae</taxon>
        <taxon>50 kb inversion clade</taxon>
        <taxon>NPAAA clade</taxon>
        <taxon>Hologalegina</taxon>
        <taxon>IRL clade</taxon>
        <taxon>Cicereae</taxon>
        <taxon>Cicer</taxon>
    </lineage>
</organism>